<sequence>MKLAIMQPYFLPYIGYFQLIQSADIFILYDNIQYTKKGWINRNRLLRNGKDFTFSLPLKKQSDYLDIRDRRIADSFNRQKLLNQIKGAYSMAPYFNQTFSLVEGIINHNEENLFEFLYYSIKKICSVLEVSTEITKSSSVDIDHSLKKQSKIFSFCNAVGAKTYINAIGGQSLYSSDDFNERGIALKFLSPKLNSYSQFTPPFIAGLSIVDILMFNSRELIKETMLREYELI</sequence>
<dbReference type="AlphaFoldDB" id="A0A0H2MCL6"/>
<name>A0A0H2MCL6_9PROT</name>
<dbReference type="OrthoDB" id="3611744at2"/>
<dbReference type="Pfam" id="PF08889">
    <property type="entry name" value="WbqC"/>
    <property type="match status" value="1"/>
</dbReference>
<evidence type="ECO:0000313" key="1">
    <source>
        <dbReference type="EMBL" id="KLN60319.1"/>
    </source>
</evidence>
<reference evidence="1 2" key="1">
    <citation type="submission" date="2015-03" db="EMBL/GenBank/DDBJ databases">
        <title>Genome Sequence of Kiloniella spongiae MEBiC09566, isolated from a marine sponge.</title>
        <authorList>
            <person name="Shao Z."/>
            <person name="Wang L."/>
            <person name="Li X."/>
        </authorList>
    </citation>
    <scope>NUCLEOTIDE SEQUENCE [LARGE SCALE GENOMIC DNA]</scope>
    <source>
        <strain evidence="1 2">MEBiC09566</strain>
    </source>
</reference>
<comment type="caution">
    <text evidence="1">The sequence shown here is derived from an EMBL/GenBank/DDBJ whole genome shotgun (WGS) entry which is preliminary data.</text>
</comment>
<organism evidence="1 2">
    <name type="scientific">Kiloniella spongiae</name>
    <dbReference type="NCBI Taxonomy" id="1489064"/>
    <lineage>
        <taxon>Bacteria</taxon>
        <taxon>Pseudomonadati</taxon>
        <taxon>Pseudomonadota</taxon>
        <taxon>Alphaproteobacteria</taxon>
        <taxon>Rhodospirillales</taxon>
        <taxon>Kiloniellaceae</taxon>
        <taxon>Kiloniella</taxon>
    </lineage>
</organism>
<proteinExistence type="predicted"/>
<accession>A0A0H2MCL6</accession>
<dbReference type="PATRIC" id="fig|1489064.4.peg.4186"/>
<evidence type="ECO:0000313" key="2">
    <source>
        <dbReference type="Proteomes" id="UP000035444"/>
    </source>
</evidence>
<dbReference type="EMBL" id="LAQL01000008">
    <property type="protein sequence ID" value="KLN60319.1"/>
    <property type="molecule type" value="Genomic_DNA"/>
</dbReference>
<dbReference type="Proteomes" id="UP000035444">
    <property type="component" value="Unassembled WGS sequence"/>
</dbReference>
<gene>
    <name evidence="1" type="ORF">WH96_14205</name>
</gene>
<keyword evidence="2" id="KW-1185">Reference proteome</keyword>
<dbReference type="STRING" id="1489064.WH96_14205"/>
<dbReference type="RefSeq" id="WP_047764848.1">
    <property type="nucleotide sequence ID" value="NZ_LAQL01000008.1"/>
</dbReference>
<protein>
    <submittedName>
        <fullName evidence="1">WbqC-like protein</fullName>
    </submittedName>
</protein>
<dbReference type="InterPro" id="IPR014985">
    <property type="entry name" value="WbqC"/>
</dbReference>